<accession>A0A0N4U204</accession>
<organism evidence="2 4">
    <name type="scientific">Dracunculus medinensis</name>
    <name type="common">Guinea worm</name>
    <dbReference type="NCBI Taxonomy" id="318479"/>
    <lineage>
        <taxon>Eukaryota</taxon>
        <taxon>Metazoa</taxon>
        <taxon>Ecdysozoa</taxon>
        <taxon>Nematoda</taxon>
        <taxon>Chromadorea</taxon>
        <taxon>Rhabditida</taxon>
        <taxon>Spirurina</taxon>
        <taxon>Dracunculoidea</taxon>
        <taxon>Dracunculidae</taxon>
        <taxon>Dracunculus</taxon>
    </lineage>
</organism>
<evidence type="ECO:0000313" key="3">
    <source>
        <dbReference type="Proteomes" id="UP000274756"/>
    </source>
</evidence>
<protein>
    <submittedName>
        <fullName evidence="4">Secreted protein</fullName>
    </submittedName>
</protein>
<proteinExistence type="predicted"/>
<dbReference type="Proteomes" id="UP000274756">
    <property type="component" value="Unassembled WGS sequence"/>
</dbReference>
<evidence type="ECO:0000313" key="4">
    <source>
        <dbReference type="WBParaSite" id="DME_0000067601-mRNA-1"/>
    </source>
</evidence>
<evidence type="ECO:0000313" key="1">
    <source>
        <dbReference type="EMBL" id="VDN55063.1"/>
    </source>
</evidence>
<evidence type="ECO:0000313" key="2">
    <source>
        <dbReference type="Proteomes" id="UP000038040"/>
    </source>
</evidence>
<dbReference type="EMBL" id="UYYG01001151">
    <property type="protein sequence ID" value="VDN55063.1"/>
    <property type="molecule type" value="Genomic_DNA"/>
</dbReference>
<dbReference type="WBParaSite" id="DME_0000067601-mRNA-1">
    <property type="protein sequence ID" value="DME_0000067601-mRNA-1"/>
    <property type="gene ID" value="DME_0000067601"/>
</dbReference>
<keyword evidence="3" id="KW-1185">Reference proteome</keyword>
<gene>
    <name evidence="1" type="ORF">DME_LOCUS5036</name>
</gene>
<name>A0A0N4U204_DRAME</name>
<reference evidence="4" key="1">
    <citation type="submission" date="2017-02" db="UniProtKB">
        <authorList>
            <consortium name="WormBaseParasite"/>
        </authorList>
    </citation>
    <scope>IDENTIFICATION</scope>
</reference>
<reference evidence="1 3" key="2">
    <citation type="submission" date="2018-11" db="EMBL/GenBank/DDBJ databases">
        <authorList>
            <consortium name="Pathogen Informatics"/>
        </authorList>
    </citation>
    <scope>NUCLEOTIDE SEQUENCE [LARGE SCALE GENOMIC DNA]</scope>
</reference>
<sequence length="80" mass="9428">MWLWVADIETVFWSAQRRLAWLDHILLSRAATSLFYKRSCGFPPNRTDRAFLHMKIAMPFRPELSETPQRYCSEPSLVIA</sequence>
<dbReference type="AlphaFoldDB" id="A0A0N4U204"/>
<dbReference type="Proteomes" id="UP000038040">
    <property type="component" value="Unplaced"/>
</dbReference>